<evidence type="ECO:0000256" key="1">
    <source>
        <dbReference type="ARBA" id="ARBA00022737"/>
    </source>
</evidence>
<feature type="chain" id="PRO_5013890010" evidence="4">
    <location>
        <begin position="17"/>
        <end position="1768"/>
    </location>
</feature>
<keyword evidence="4" id="KW-0732">Signal</keyword>
<sequence length="1768" mass="204460">MALLLSLCSVLPSSSSFIDVTRCRVEARGSQGSPVTLFFYFSSKLFLFQIVKFGKKRRYRRLQIRIERQLQERVALLLELLDWITQAEEALGSEQPQSEEARVLTEQLNAHKNLHDDILIHQQPMAQIVQSIEQFLKLYEKRISSENVNKLREGKEGLRTRYDVVLTESYKRINHLIPAVNEVSKLETESKDLFDWCDKAERALTKLTQNIGKDYPTLQSQLKEQRAFVEDLNDHKGELMFINKTGSAFLDQAKLYKEVLGTFRSNVLSRQFNRSFQEAPDSDIIRDRLTSINEAVEKMRVTSTKHGELLRLLVEKHERYNHSVDSFGRWLSGAEDKLGSLRKEPVGGEPVIIKKQIDRVMDFNEDILSHGRDLDLMREYADDLLESQPDLRHMVENIIGDSTKRYEALLAKLRELLNALQAALASSQGLHEQLDMTLRWLDEAERNVHKMEKGTVIVAQKEPLQEDMKEQMAIQTDIETHKTTIDTLVLTATSVARNSEPDTARLITSKMESIERRYTTISDVTLQHGDDLRFLNGKVNDFEREVDKLEDWVIPTIEMLEDKNLMSGGDVTQLSKKINDAAAIFDQQQDQYRLVRELGEEIIKRSKAQDTSLSAVSSEGQVSQKQTATTKYNNGYQDSTAWLTTMERKLSQLQPIASTLSKLDQQERELQQQVVDEVQNMLDELKPFQSDVSAYQPTIDDVNRSGSSLDNLLRELAKPVQTAPHRRSLVLGTSLQRDTSSREWGTHFDQGESDINRQLSDVNTRYEDLKVQLRDRQEDINLWRLFLDRLVFVNSRLDWCIESENKMQRLKPVSRELEPLKKEFELYKEVHKDILTNKAANLETIVMAEQFLQENGDKLFREQRDDLQRKIDELRRYFDQLEDRSTDIYTDTQTLIGQLERDQADEASLRKMLNDALTSLLNLLDWVSQAERSLGNEQPESEELKQLERQVADHKTLHDDVLAHQQPIMESIHTANQLLDRYGDRLKDQDSYKLKNTLNDVRSRFDVVTVQSYTRQNRLSGADEDLQFFDGDINEFDNWLTIAENKLTTASGRVGIVLEELELQHSEQKQFAEEVISHGADLKYVNKAGQKFINNAKTYREELTEFRNTVLPRDVSRNFRENPETNLIRDHRTSTNDRYERLRVGVSDFTSHLSSLLEKHRLFNNNVSSTSVWLDDCRQRLDRCLEEPVSSEPINIQRQIDELRSIQDDVVVHGRDVELVKETGSDLVEAQPATDRDVTHTTDDVVQRYNGLEGDLADRLSILEKALADSRSIQDSLDALLRWLDEKEKAFLRMEKGTVIVVKKEPLVENLQEYRPATRGTRNLQGQGGHVPGRIHLPDQEPQHPRTDPDVTVSKTGRLEKELDKFEEWLIPLLERLESAEFNDREIPELDEALQQISQDTDNHKRQYQDVHELGDELLSHPKAGDVSFVAAVLTNLEQNWRALEDVLTKRSQQLDDRQAATKRYESKVRDVSFWIDGMESKLGKLDMTVQETRAVESQIQQLRPLQREISDYRPKIVDVNKVGAALDNMLRESKTALDTRRHYWSSQVGATLQTEWEPKQSRRRPSMDIQVDRSFREAEDTEVERELDVVNQRYDALERQMSDSLEDLHVIRLFAEKLEAVQNMQDWVTSVNVRLEEAKPTSQEVGGLSIELDAFHNVHSEVADYRPIILEIVHNAEQFLREHRDRLSPSLQNKLKSMTNNLRGEFEQVSVKSTEWLKDAQQLLEILRSEEQEQGAIDEGLDTANINMDILMEWVAQARGLSELDSP</sequence>
<dbReference type="EMBL" id="MRZV01000421">
    <property type="protein sequence ID" value="PIK50371.1"/>
    <property type="molecule type" value="Genomic_DNA"/>
</dbReference>
<keyword evidence="1" id="KW-0677">Repeat</keyword>
<dbReference type="CDD" id="cd00176">
    <property type="entry name" value="SPEC"/>
    <property type="match status" value="6"/>
</dbReference>
<evidence type="ECO:0000256" key="2">
    <source>
        <dbReference type="SAM" id="Coils"/>
    </source>
</evidence>
<feature type="coiled-coil region" evidence="2">
    <location>
        <begin position="403"/>
        <end position="430"/>
    </location>
</feature>
<proteinExistence type="predicted"/>
<evidence type="ECO:0000313" key="6">
    <source>
        <dbReference type="Proteomes" id="UP000230750"/>
    </source>
</evidence>
<evidence type="ECO:0000256" key="3">
    <source>
        <dbReference type="SAM" id="MobiDB-lite"/>
    </source>
</evidence>
<name>A0A2G8KQT8_STIJA</name>
<keyword evidence="6" id="KW-1185">Reference proteome</keyword>
<evidence type="ECO:0000313" key="5">
    <source>
        <dbReference type="EMBL" id="PIK50371.1"/>
    </source>
</evidence>
<dbReference type="InterPro" id="IPR002017">
    <property type="entry name" value="Spectrin_repeat"/>
</dbReference>
<dbReference type="OrthoDB" id="10016565at2759"/>
<feature type="region of interest" description="Disordered" evidence="3">
    <location>
        <begin position="1318"/>
        <end position="1352"/>
    </location>
</feature>
<comment type="caution">
    <text evidence="5">The sequence shown here is derived from an EMBL/GenBank/DDBJ whole genome shotgun (WGS) entry which is preliminary data.</text>
</comment>
<evidence type="ECO:0000256" key="4">
    <source>
        <dbReference type="SAM" id="SignalP"/>
    </source>
</evidence>
<dbReference type="Gene3D" id="1.20.58.60">
    <property type="match status" value="11"/>
</dbReference>
<dbReference type="STRING" id="307972.A0A2G8KQT8"/>
<dbReference type="PANTHER" id="PTHR11915">
    <property type="entry name" value="SPECTRIN/FILAMIN RELATED CYTOSKELETAL PROTEIN"/>
    <property type="match status" value="1"/>
</dbReference>
<dbReference type="Pfam" id="PF00435">
    <property type="entry name" value="Spectrin"/>
    <property type="match status" value="5"/>
</dbReference>
<gene>
    <name evidence="5" type="ORF">BSL78_12737</name>
</gene>
<reference evidence="5 6" key="1">
    <citation type="journal article" date="2017" name="PLoS Biol.">
        <title>The sea cucumber genome provides insights into morphological evolution and visceral regeneration.</title>
        <authorList>
            <person name="Zhang X."/>
            <person name="Sun L."/>
            <person name="Yuan J."/>
            <person name="Sun Y."/>
            <person name="Gao Y."/>
            <person name="Zhang L."/>
            <person name="Li S."/>
            <person name="Dai H."/>
            <person name="Hamel J.F."/>
            <person name="Liu C."/>
            <person name="Yu Y."/>
            <person name="Liu S."/>
            <person name="Lin W."/>
            <person name="Guo K."/>
            <person name="Jin S."/>
            <person name="Xu P."/>
            <person name="Storey K.B."/>
            <person name="Huan P."/>
            <person name="Zhang T."/>
            <person name="Zhou Y."/>
            <person name="Zhang J."/>
            <person name="Lin C."/>
            <person name="Li X."/>
            <person name="Xing L."/>
            <person name="Huo D."/>
            <person name="Sun M."/>
            <person name="Wang L."/>
            <person name="Mercier A."/>
            <person name="Li F."/>
            <person name="Yang H."/>
            <person name="Xiang J."/>
        </authorList>
    </citation>
    <scope>NUCLEOTIDE SEQUENCE [LARGE SCALE GENOMIC DNA]</scope>
    <source>
        <strain evidence="5">Shaxun</strain>
        <tissue evidence="5">Muscle</tissue>
    </source>
</reference>
<feature type="coiled-coil region" evidence="2">
    <location>
        <begin position="1581"/>
        <end position="1608"/>
    </location>
</feature>
<dbReference type="SMART" id="SM00150">
    <property type="entry name" value="SPEC"/>
    <property type="match status" value="12"/>
</dbReference>
<organism evidence="5 6">
    <name type="scientific">Stichopus japonicus</name>
    <name type="common">Sea cucumber</name>
    <dbReference type="NCBI Taxonomy" id="307972"/>
    <lineage>
        <taxon>Eukaryota</taxon>
        <taxon>Metazoa</taxon>
        <taxon>Echinodermata</taxon>
        <taxon>Eleutherozoa</taxon>
        <taxon>Echinozoa</taxon>
        <taxon>Holothuroidea</taxon>
        <taxon>Aspidochirotacea</taxon>
        <taxon>Aspidochirotida</taxon>
        <taxon>Stichopodidae</taxon>
        <taxon>Apostichopus</taxon>
    </lineage>
</organism>
<protein>
    <submittedName>
        <fullName evidence="5">Putative nesprin-1</fullName>
    </submittedName>
</protein>
<accession>A0A2G8KQT8</accession>
<feature type="compositionally biased region" description="Basic and acidic residues" evidence="3">
    <location>
        <begin position="1336"/>
        <end position="1349"/>
    </location>
</feature>
<dbReference type="Proteomes" id="UP000230750">
    <property type="component" value="Unassembled WGS sequence"/>
</dbReference>
<dbReference type="SUPFAM" id="SSF46966">
    <property type="entry name" value="Spectrin repeat"/>
    <property type="match status" value="11"/>
</dbReference>
<dbReference type="InterPro" id="IPR018159">
    <property type="entry name" value="Spectrin/alpha-actinin"/>
</dbReference>
<feature type="signal peptide" evidence="4">
    <location>
        <begin position="1"/>
        <end position="16"/>
    </location>
</feature>
<keyword evidence="2" id="KW-0175">Coiled coil</keyword>